<feature type="domain" description="Cupin type-2" evidence="1">
    <location>
        <begin position="35"/>
        <end position="102"/>
    </location>
</feature>
<dbReference type="CDD" id="cd06981">
    <property type="entry name" value="cupin_reut_a1446"/>
    <property type="match status" value="1"/>
</dbReference>
<dbReference type="InterPro" id="IPR013096">
    <property type="entry name" value="Cupin_2"/>
</dbReference>
<dbReference type="RefSeq" id="WP_138550995.1">
    <property type="nucleotide sequence ID" value="NZ_PNCH01000016.1"/>
</dbReference>
<evidence type="ECO:0000259" key="1">
    <source>
        <dbReference type="Pfam" id="PF07883"/>
    </source>
</evidence>
<evidence type="ECO:0000313" key="3">
    <source>
        <dbReference type="Proteomes" id="UP000310249"/>
    </source>
</evidence>
<dbReference type="InterPro" id="IPR011051">
    <property type="entry name" value="RmlC_Cupin_sf"/>
</dbReference>
<dbReference type="EMBL" id="PNCI01000010">
    <property type="protein sequence ID" value="TMP30839.1"/>
    <property type="molecule type" value="Genomic_DNA"/>
</dbReference>
<dbReference type="Gene3D" id="2.60.120.10">
    <property type="entry name" value="Jelly Rolls"/>
    <property type="match status" value="1"/>
</dbReference>
<dbReference type="OrthoDB" id="9798585at2"/>
<name>A0A5S3WRL9_9GAMM</name>
<reference evidence="3" key="2">
    <citation type="submission" date="2019-06" db="EMBL/GenBank/DDBJ databases">
        <title>Co-occurence of chitin degradation, pigmentation and bioactivity in marine Pseudoalteromonas.</title>
        <authorList>
            <person name="Sonnenschein E.C."/>
            <person name="Bech P.K."/>
        </authorList>
    </citation>
    <scope>NUCLEOTIDE SEQUENCE [LARGE SCALE GENOMIC DNA]</scope>
    <source>
        <strain evidence="3">S2676</strain>
    </source>
</reference>
<proteinExistence type="predicted"/>
<evidence type="ECO:0000313" key="2">
    <source>
        <dbReference type="EMBL" id="TMP30839.1"/>
    </source>
</evidence>
<reference evidence="2 3" key="1">
    <citation type="submission" date="2018-01" db="EMBL/GenBank/DDBJ databases">
        <authorList>
            <person name="Paulsen S."/>
            <person name="Gram L.K."/>
        </authorList>
    </citation>
    <scope>NUCLEOTIDE SEQUENCE [LARGE SCALE GENOMIC DNA]</scope>
    <source>
        <strain evidence="2 3">S2676</strain>
    </source>
</reference>
<sequence>MNNLLSNLPADLSEEVFQTLLSHDQLRIERIVSQGHTSPPQGWYDQDEHEWVLVLQGTGELTFEDGRVTRLSAGDYLNIPAHCKHKVSWTDPEQATVWLAIFYR</sequence>
<dbReference type="AlphaFoldDB" id="A0A5S3WRL9"/>
<dbReference type="Pfam" id="PF07883">
    <property type="entry name" value="Cupin_2"/>
    <property type="match status" value="1"/>
</dbReference>
<dbReference type="InterPro" id="IPR014710">
    <property type="entry name" value="RmlC-like_jellyroll"/>
</dbReference>
<comment type="caution">
    <text evidence="2">The sequence shown here is derived from an EMBL/GenBank/DDBJ whole genome shotgun (WGS) entry which is preliminary data.</text>
</comment>
<organism evidence="2 3">
    <name type="scientific">Pseudoalteromonas rubra</name>
    <dbReference type="NCBI Taxonomy" id="43658"/>
    <lineage>
        <taxon>Bacteria</taxon>
        <taxon>Pseudomonadati</taxon>
        <taxon>Pseudomonadota</taxon>
        <taxon>Gammaproteobacteria</taxon>
        <taxon>Alteromonadales</taxon>
        <taxon>Pseudoalteromonadaceae</taxon>
        <taxon>Pseudoalteromonas</taxon>
    </lineage>
</organism>
<dbReference type="SUPFAM" id="SSF51182">
    <property type="entry name" value="RmlC-like cupins"/>
    <property type="match status" value="1"/>
</dbReference>
<gene>
    <name evidence="2" type="ORF">CWB99_05765</name>
</gene>
<dbReference type="Proteomes" id="UP000310249">
    <property type="component" value="Unassembled WGS sequence"/>
</dbReference>
<protein>
    <submittedName>
        <fullName evidence="2">Cupin</fullName>
    </submittedName>
</protein>
<accession>A0A5S3WRL9</accession>